<keyword evidence="3" id="KW-0067">ATP-binding</keyword>
<keyword evidence="6" id="KW-1185">Reference proteome</keyword>
<dbReference type="PROSITE" id="PS00211">
    <property type="entry name" value="ABC_TRANSPORTER_1"/>
    <property type="match status" value="1"/>
</dbReference>
<dbReference type="PANTHER" id="PTHR42798">
    <property type="entry name" value="LIPOPROTEIN-RELEASING SYSTEM ATP-BINDING PROTEIN LOLD"/>
    <property type="match status" value="1"/>
</dbReference>
<dbReference type="PANTHER" id="PTHR42798:SF7">
    <property type="entry name" value="ALPHA-D-RIBOSE 1-METHYLPHOSPHONATE 5-TRIPHOSPHATE SYNTHASE SUBUNIT PHNL"/>
    <property type="match status" value="1"/>
</dbReference>
<dbReference type="InterPro" id="IPR027417">
    <property type="entry name" value="P-loop_NTPase"/>
</dbReference>
<proteinExistence type="inferred from homology"/>
<dbReference type="Pfam" id="PF00005">
    <property type="entry name" value="ABC_tran"/>
    <property type="match status" value="1"/>
</dbReference>
<dbReference type="GO" id="GO:0005524">
    <property type="term" value="F:ATP binding"/>
    <property type="evidence" value="ECO:0007669"/>
    <property type="project" value="UniProtKB-KW"/>
</dbReference>
<dbReference type="InterPro" id="IPR017871">
    <property type="entry name" value="ABC_transporter-like_CS"/>
</dbReference>
<evidence type="ECO:0000256" key="2">
    <source>
        <dbReference type="ARBA" id="ARBA00022741"/>
    </source>
</evidence>
<protein>
    <submittedName>
        <fullName evidence="5">ABC transporter related protein</fullName>
    </submittedName>
</protein>
<evidence type="ECO:0000313" key="5">
    <source>
        <dbReference type="EMBL" id="SPQ00368.1"/>
    </source>
</evidence>
<keyword evidence="2" id="KW-0547">Nucleotide-binding</keyword>
<accession>A0A2U3QG52</accession>
<dbReference type="InterPro" id="IPR003439">
    <property type="entry name" value="ABC_transporter-like_ATP-bd"/>
</dbReference>
<feature type="domain" description="ABC transporter" evidence="4">
    <location>
        <begin position="3"/>
        <end position="161"/>
    </location>
</feature>
<name>A0A2U3QG52_9BACT</name>
<reference evidence="6" key="1">
    <citation type="submission" date="2018-03" db="EMBL/GenBank/DDBJ databases">
        <authorList>
            <person name="Zecchin S."/>
        </authorList>
    </citation>
    <scope>NUCLEOTIDE SEQUENCE [LARGE SCALE GENOMIC DNA]</scope>
</reference>
<evidence type="ECO:0000259" key="4">
    <source>
        <dbReference type="PROSITE" id="PS50893"/>
    </source>
</evidence>
<dbReference type="Proteomes" id="UP000245125">
    <property type="component" value="Unassembled WGS sequence"/>
</dbReference>
<dbReference type="AlphaFoldDB" id="A0A2U3QG52"/>
<dbReference type="PROSITE" id="PS50893">
    <property type="entry name" value="ABC_TRANSPORTER_2"/>
    <property type="match status" value="1"/>
</dbReference>
<gene>
    <name evidence="5" type="ORF">NBG4_220001</name>
</gene>
<dbReference type="Gene3D" id="3.40.50.300">
    <property type="entry name" value="P-loop containing nucleotide triphosphate hydrolases"/>
    <property type="match status" value="1"/>
</dbReference>
<evidence type="ECO:0000256" key="1">
    <source>
        <dbReference type="ARBA" id="ARBA00005417"/>
    </source>
</evidence>
<dbReference type="GO" id="GO:0016887">
    <property type="term" value="F:ATP hydrolysis activity"/>
    <property type="evidence" value="ECO:0007669"/>
    <property type="project" value="InterPro"/>
</dbReference>
<comment type="similarity">
    <text evidence="1">Belongs to the ABC transporter superfamily.</text>
</comment>
<sequence>MLLEGTDISTFDDDRLSAYRNRKIGFMFQFASLLPILTAKENLLLPGLFGPGERTADGKKAEEYLSMVGLSDKIGSYPSQLSGGQQRRVAIARALMNGPEMILADEPTGDLDEETEAEIMDLFKNLNREHKVTFIFITHNLHLAGQAHRQVRMGHGVLKEA</sequence>
<dbReference type="SUPFAM" id="SSF52540">
    <property type="entry name" value="P-loop containing nucleoside triphosphate hydrolases"/>
    <property type="match status" value="1"/>
</dbReference>
<dbReference type="EMBL" id="OUUY01000067">
    <property type="protein sequence ID" value="SPQ00368.1"/>
    <property type="molecule type" value="Genomic_DNA"/>
</dbReference>
<organism evidence="5 6">
    <name type="scientific">Candidatus Sulfobium mesophilum</name>
    <dbReference type="NCBI Taxonomy" id="2016548"/>
    <lineage>
        <taxon>Bacteria</taxon>
        <taxon>Pseudomonadati</taxon>
        <taxon>Nitrospirota</taxon>
        <taxon>Nitrospiria</taxon>
        <taxon>Nitrospirales</taxon>
        <taxon>Nitrospiraceae</taxon>
        <taxon>Candidatus Sulfobium</taxon>
    </lineage>
</organism>
<evidence type="ECO:0000313" key="6">
    <source>
        <dbReference type="Proteomes" id="UP000245125"/>
    </source>
</evidence>
<evidence type="ECO:0000256" key="3">
    <source>
        <dbReference type="ARBA" id="ARBA00022840"/>
    </source>
</evidence>